<dbReference type="InterPro" id="IPR041938">
    <property type="entry name" value="Hist-Lys_N-MTase_N"/>
</dbReference>
<evidence type="ECO:0000256" key="1">
    <source>
        <dbReference type="SAM" id="MobiDB-lite"/>
    </source>
</evidence>
<dbReference type="AlphaFoldDB" id="A0A4V1ISE1"/>
<dbReference type="Gene3D" id="1.10.10.1700">
    <property type="entry name" value="Histone-lysine N-methyltransferase"/>
    <property type="match status" value="1"/>
</dbReference>
<name>A0A4V1ISE1_9FUNG</name>
<feature type="compositionally biased region" description="Basic and acidic residues" evidence="1">
    <location>
        <begin position="256"/>
        <end position="266"/>
    </location>
</feature>
<reference evidence="3" key="1">
    <citation type="journal article" date="2018" name="Nat. Microbiol.">
        <title>Leveraging single-cell genomics to expand the fungal tree of life.</title>
        <authorList>
            <person name="Ahrendt S.R."/>
            <person name="Quandt C.A."/>
            <person name="Ciobanu D."/>
            <person name="Clum A."/>
            <person name="Salamov A."/>
            <person name="Andreopoulos B."/>
            <person name="Cheng J.F."/>
            <person name="Woyke T."/>
            <person name="Pelin A."/>
            <person name="Henrissat B."/>
            <person name="Reynolds N.K."/>
            <person name="Benny G.L."/>
            <person name="Smith M.E."/>
            <person name="James T.Y."/>
            <person name="Grigoriev I.V."/>
        </authorList>
    </citation>
    <scope>NUCLEOTIDE SEQUENCE [LARGE SCALE GENOMIC DNA]</scope>
</reference>
<organism evidence="2 3">
    <name type="scientific">Blyttiomyces helicus</name>
    <dbReference type="NCBI Taxonomy" id="388810"/>
    <lineage>
        <taxon>Eukaryota</taxon>
        <taxon>Fungi</taxon>
        <taxon>Fungi incertae sedis</taxon>
        <taxon>Chytridiomycota</taxon>
        <taxon>Chytridiomycota incertae sedis</taxon>
        <taxon>Chytridiomycetes</taxon>
        <taxon>Chytridiomycetes incertae sedis</taxon>
        <taxon>Blyttiomyces</taxon>
    </lineage>
</organism>
<sequence>MDRKDLLLVAPHVLAWTCSFVITLATPLEGPLLPRGTTTCVGGALGYDPLGLWSHPPSETAQEQEPDAHDEEYPLNRNVGAWAETVFARTSLFNHHSPAFERYPETPVTLTDDSKLLSSFDTICGFRADLKISNTDTANLDAAPSPGPLLRIAAALALLSIQSRSPRFGTAISRSSSPLSQPSPFSVTGVQPARGKKPPVSDAAIDAAMSTSSDSMRNSTDAHGFMSASTSPLAMSPMGSFAPDEPSHHSGPPRYGEYDPDKQHSEYEDEKEEEEKDDEEKAAKKVLRSWIFARTTRQHMCFFVTFSVPFDPPDLAEAAKHKEPRSRQGIVHTLDRSVEFADLSDYDDTCCSVLLDSLFLGFTTHKMSNEVESPLPKGASLRHISTIAPSTADSLRAPEIGMSSASLIPRLKEFPPSPSSALAVAARPRRTSGFSRRLDRRAPSSWYGDGYCVHYSRVNSEVGQGGQKVHQQAATRIVSYITQNADPDDPLG</sequence>
<dbReference type="Proteomes" id="UP000269721">
    <property type="component" value="Unassembled WGS sequence"/>
</dbReference>
<accession>A0A4V1ISE1</accession>
<proteinExistence type="predicted"/>
<dbReference type="EMBL" id="KZ994319">
    <property type="protein sequence ID" value="RKO93237.1"/>
    <property type="molecule type" value="Genomic_DNA"/>
</dbReference>
<gene>
    <name evidence="2" type="ORF">BDK51DRAFT_44590</name>
</gene>
<feature type="compositionally biased region" description="Acidic residues" evidence="1">
    <location>
        <begin position="267"/>
        <end position="280"/>
    </location>
</feature>
<feature type="compositionally biased region" description="Polar residues" evidence="1">
    <location>
        <begin position="209"/>
        <end position="233"/>
    </location>
</feature>
<feature type="compositionally biased region" description="Low complexity" evidence="1">
    <location>
        <begin position="173"/>
        <end position="186"/>
    </location>
</feature>
<keyword evidence="3" id="KW-1185">Reference proteome</keyword>
<feature type="region of interest" description="Disordered" evidence="1">
    <location>
        <begin position="170"/>
        <end position="281"/>
    </location>
</feature>
<protein>
    <submittedName>
        <fullName evidence="2">Uncharacterized protein</fullName>
    </submittedName>
</protein>
<evidence type="ECO:0000313" key="3">
    <source>
        <dbReference type="Proteomes" id="UP000269721"/>
    </source>
</evidence>
<evidence type="ECO:0000313" key="2">
    <source>
        <dbReference type="EMBL" id="RKO93237.1"/>
    </source>
</evidence>